<dbReference type="InterPro" id="IPR003961">
    <property type="entry name" value="FN3_dom"/>
</dbReference>
<evidence type="ECO:0000313" key="3">
    <source>
        <dbReference type="Proteomes" id="UP001454489"/>
    </source>
</evidence>
<name>A0ABV1HCR6_9FIRM</name>
<dbReference type="SMART" id="SM00060">
    <property type="entry name" value="FN3"/>
    <property type="match status" value="4"/>
</dbReference>
<accession>A0ABV1HCR6</accession>
<sequence length="433" mass="48239">MKKSSKSVWSRFVMTFAAAFLLMLVTTVPVKADSSNMPLVKDIKQTDASTNSVGIIWSCPGSDIRFKIETSEQLSTGYTDYNKRPQSSASVTLTKLGAGKVYYVRITPIRYTMEGIGKYTTVTGTTSRPLRVVTAPDSTPASLTHVKSSTDTIKVKWSAVPGADVYQVVYSQSGTANEFTKETTGNSVTLKKLSKDARYTIKVRAGKKYTDGTGRAWGNYHTKYDVPVKSTKVEGIKVSGYYQNLSKISITNKAKACADGYQYQLYTAYKGQDKETKVKSITVNQNNPGSSNQVSASMKISALKNHNFYKVRVRAYSLNSKNEKIYGVWSSWKYVSPQPDVTKKQKVKKGIKIKWDKINGADRYVVYVSTKKDSGYKKFQTTGKNSTTITKYGKNKLKSGKTYYFYVVAQKKVDNKYQSGAAGNATKRWSMTY</sequence>
<comment type="caution">
    <text evidence="2">The sequence shown here is derived from an EMBL/GenBank/DDBJ whole genome shotgun (WGS) entry which is preliminary data.</text>
</comment>
<dbReference type="RefSeq" id="WP_353530411.1">
    <property type="nucleotide sequence ID" value="NZ_JBBMEX010000004.1"/>
</dbReference>
<evidence type="ECO:0000313" key="2">
    <source>
        <dbReference type="EMBL" id="MEQ2557288.1"/>
    </source>
</evidence>
<dbReference type="CDD" id="cd00063">
    <property type="entry name" value="FN3"/>
    <property type="match status" value="2"/>
</dbReference>
<dbReference type="Proteomes" id="UP001454489">
    <property type="component" value="Unassembled WGS sequence"/>
</dbReference>
<keyword evidence="3" id="KW-1185">Reference proteome</keyword>
<dbReference type="InterPro" id="IPR013783">
    <property type="entry name" value="Ig-like_fold"/>
</dbReference>
<dbReference type="InterPro" id="IPR036116">
    <property type="entry name" value="FN3_sf"/>
</dbReference>
<proteinExistence type="predicted"/>
<dbReference type="PANTHER" id="PTHR47135:SF3">
    <property type="entry name" value="FIBRONECTIN TYPE-III DOMAIN-CONTAINING PROTEIN"/>
    <property type="match status" value="1"/>
</dbReference>
<dbReference type="Pfam" id="PF00041">
    <property type="entry name" value="fn3"/>
    <property type="match status" value="1"/>
</dbReference>
<dbReference type="Gene3D" id="2.60.40.10">
    <property type="entry name" value="Immunoglobulins"/>
    <property type="match status" value="3"/>
</dbReference>
<gene>
    <name evidence="2" type="ORF">WMO43_05265</name>
</gene>
<organism evidence="2 3">
    <name type="scientific">Maccoyibacter intestinihominis</name>
    <dbReference type="NCBI Taxonomy" id="3133499"/>
    <lineage>
        <taxon>Bacteria</taxon>
        <taxon>Bacillati</taxon>
        <taxon>Bacillota</taxon>
        <taxon>Clostridia</taxon>
        <taxon>Lachnospirales</taxon>
        <taxon>Lachnospiraceae</taxon>
        <taxon>Maccoyibacter</taxon>
    </lineage>
</organism>
<feature type="domain" description="Fibronectin type-III" evidence="1">
    <location>
        <begin position="139"/>
        <end position="225"/>
    </location>
</feature>
<dbReference type="SUPFAM" id="SSF49265">
    <property type="entry name" value="Fibronectin type III"/>
    <property type="match status" value="2"/>
</dbReference>
<feature type="domain" description="Fibronectin type-III" evidence="1">
    <location>
        <begin position="39"/>
        <end position="130"/>
    </location>
</feature>
<reference evidence="2 3" key="1">
    <citation type="submission" date="2024-03" db="EMBL/GenBank/DDBJ databases">
        <title>Human intestinal bacterial collection.</title>
        <authorList>
            <person name="Pauvert C."/>
            <person name="Hitch T.C.A."/>
            <person name="Clavel T."/>
        </authorList>
    </citation>
    <scope>NUCLEOTIDE SEQUENCE [LARGE SCALE GENOMIC DNA]</scope>
    <source>
        <strain evidence="2 3">CLA-AA-H185</strain>
    </source>
</reference>
<dbReference type="EMBL" id="JBBMEX010000004">
    <property type="protein sequence ID" value="MEQ2557288.1"/>
    <property type="molecule type" value="Genomic_DNA"/>
</dbReference>
<dbReference type="PANTHER" id="PTHR47135">
    <property type="entry name" value="FIBRONECTIN TYPE III DOMAIN-CONTAINING PROTEIN 7"/>
    <property type="match status" value="1"/>
</dbReference>
<protein>
    <submittedName>
        <fullName evidence="2">Fibronectin type III domain-containing protein</fullName>
    </submittedName>
</protein>
<evidence type="ECO:0000259" key="1">
    <source>
        <dbReference type="PROSITE" id="PS50853"/>
    </source>
</evidence>
<dbReference type="PROSITE" id="PS50853">
    <property type="entry name" value="FN3"/>
    <property type="match status" value="2"/>
</dbReference>